<dbReference type="AlphaFoldDB" id="A0A839EL20"/>
<evidence type="ECO:0000259" key="1">
    <source>
        <dbReference type="Pfam" id="PF08885"/>
    </source>
</evidence>
<gene>
    <name evidence="2" type="ORF">FHW16_002643</name>
</gene>
<feature type="domain" description="GSCFA" evidence="1">
    <location>
        <begin position="41"/>
        <end position="307"/>
    </location>
</feature>
<proteinExistence type="predicted"/>
<dbReference type="Proteomes" id="UP000549052">
    <property type="component" value="Unassembled WGS sequence"/>
</dbReference>
<keyword evidence="3" id="KW-1185">Reference proteome</keyword>
<dbReference type="Pfam" id="PF08885">
    <property type="entry name" value="GSCFA"/>
    <property type="match status" value="1"/>
</dbReference>
<sequence>MSHPYRDLPDHQYWRRAVSLRCWEDVDPAVGGTVKLNPKTRLATAGSCFAQHIARSLIDQGYCYLKTEQAPAGQEDNLLYGQFSAAYGNVYTVTQLCQLMARAYGFYKPKTNYWVNSNGRYMDPFRPAVREEGFETLEELLTLQKSHLRAVRRVFEECDVFVFTLGLTEGWEATEDSAAIPVVPAAVDCPDWQHLYAFRNARVSDMNTNLNAFLKDLRLVNPKVQVILTVSPVSLIATYEPQHILLSNTYSKSALRVVADEAARDHDFVSYFPSFEIISSHPSKAQYFEDDFRQVQAQGVAHVMEIFARHHLTADENIETVARTAPPAASKEQVEKTEAEYAQVAGVLCDEERLVL</sequence>
<evidence type="ECO:0000313" key="2">
    <source>
        <dbReference type="EMBL" id="MBA8878925.1"/>
    </source>
</evidence>
<name>A0A839EL20_9HYPH</name>
<comment type="caution">
    <text evidence="2">The sequence shown here is derived from an EMBL/GenBank/DDBJ whole genome shotgun (WGS) entry which is preliminary data.</text>
</comment>
<dbReference type="EMBL" id="JACGXN010000003">
    <property type="protein sequence ID" value="MBA8878925.1"/>
    <property type="molecule type" value="Genomic_DNA"/>
</dbReference>
<evidence type="ECO:0000313" key="3">
    <source>
        <dbReference type="Proteomes" id="UP000549052"/>
    </source>
</evidence>
<dbReference type="RefSeq" id="WP_182549607.1">
    <property type="nucleotide sequence ID" value="NZ_JACGXN010000003.1"/>
</dbReference>
<accession>A0A839EL20</accession>
<protein>
    <recommendedName>
        <fullName evidence="1">GSCFA domain-containing protein</fullName>
    </recommendedName>
</protein>
<dbReference type="InterPro" id="IPR014982">
    <property type="entry name" value="GSCFA"/>
</dbReference>
<reference evidence="2 3" key="1">
    <citation type="submission" date="2020-07" db="EMBL/GenBank/DDBJ databases">
        <title>Genomic Encyclopedia of Type Strains, Phase IV (KMG-V): Genome sequencing to study the core and pangenomes of soil and plant-associated prokaryotes.</title>
        <authorList>
            <person name="Whitman W."/>
        </authorList>
    </citation>
    <scope>NUCLEOTIDE SEQUENCE [LARGE SCALE GENOMIC DNA]</scope>
    <source>
        <strain evidence="2 3">AN3</strain>
    </source>
</reference>
<organism evidence="2 3">
    <name type="scientific">Phyllobacterium myrsinacearum</name>
    <dbReference type="NCBI Taxonomy" id="28101"/>
    <lineage>
        <taxon>Bacteria</taxon>
        <taxon>Pseudomonadati</taxon>
        <taxon>Pseudomonadota</taxon>
        <taxon>Alphaproteobacteria</taxon>
        <taxon>Hyphomicrobiales</taxon>
        <taxon>Phyllobacteriaceae</taxon>
        <taxon>Phyllobacterium</taxon>
    </lineage>
</organism>